<organism evidence="2 3">
    <name type="scientific">Stylosanthes scabra</name>
    <dbReference type="NCBI Taxonomy" id="79078"/>
    <lineage>
        <taxon>Eukaryota</taxon>
        <taxon>Viridiplantae</taxon>
        <taxon>Streptophyta</taxon>
        <taxon>Embryophyta</taxon>
        <taxon>Tracheophyta</taxon>
        <taxon>Spermatophyta</taxon>
        <taxon>Magnoliopsida</taxon>
        <taxon>eudicotyledons</taxon>
        <taxon>Gunneridae</taxon>
        <taxon>Pentapetalae</taxon>
        <taxon>rosids</taxon>
        <taxon>fabids</taxon>
        <taxon>Fabales</taxon>
        <taxon>Fabaceae</taxon>
        <taxon>Papilionoideae</taxon>
        <taxon>50 kb inversion clade</taxon>
        <taxon>dalbergioids sensu lato</taxon>
        <taxon>Dalbergieae</taxon>
        <taxon>Pterocarpus clade</taxon>
        <taxon>Stylosanthes</taxon>
    </lineage>
</organism>
<protein>
    <submittedName>
        <fullName evidence="2">Uncharacterized protein</fullName>
    </submittedName>
</protein>
<accession>A0ABU6SVY2</accession>
<feature type="compositionally biased region" description="Polar residues" evidence="1">
    <location>
        <begin position="207"/>
        <end position="222"/>
    </location>
</feature>
<feature type="compositionally biased region" description="Polar residues" evidence="1">
    <location>
        <begin position="108"/>
        <end position="117"/>
    </location>
</feature>
<feature type="region of interest" description="Disordered" evidence="1">
    <location>
        <begin position="173"/>
        <end position="222"/>
    </location>
</feature>
<evidence type="ECO:0000256" key="1">
    <source>
        <dbReference type="SAM" id="MobiDB-lite"/>
    </source>
</evidence>
<sequence>MEAYNRAYQFHVNTVPSEEFWVGGEGQPCLPPPYKRPIGRPTKKRRRDMFEGQNTNQYSVRRKYGKTTCGFCKQSQPAVNNGLAPVEEGGEAPIEDQHIHQEAVTETELTQGYSQSQPEDEIHQEGKAKATMQQDHLQQPQTSNNLIQELLHHLVMMEGFRAKMPIVRSPTSCLRSAPTGHVKFKPTAASRPAAPLEPNTPFRPPQFRSNIKSSEGASAGIS</sequence>
<gene>
    <name evidence="2" type="ORF">PIB30_088105</name>
</gene>
<keyword evidence="3" id="KW-1185">Reference proteome</keyword>
<comment type="caution">
    <text evidence="2">The sequence shown here is derived from an EMBL/GenBank/DDBJ whole genome shotgun (WGS) entry which is preliminary data.</text>
</comment>
<reference evidence="2 3" key="1">
    <citation type="journal article" date="2023" name="Plants (Basel)">
        <title>Bridging the Gap: Combining Genomics and Transcriptomics Approaches to Understand Stylosanthes scabra, an Orphan Legume from the Brazilian Caatinga.</title>
        <authorList>
            <person name="Ferreira-Neto J.R.C."/>
            <person name="da Silva M.D."/>
            <person name="Binneck E."/>
            <person name="de Melo N.F."/>
            <person name="da Silva R.H."/>
            <person name="de Melo A.L.T.M."/>
            <person name="Pandolfi V."/>
            <person name="Bustamante F.O."/>
            <person name="Brasileiro-Vidal A.C."/>
            <person name="Benko-Iseppon A.M."/>
        </authorList>
    </citation>
    <scope>NUCLEOTIDE SEQUENCE [LARGE SCALE GENOMIC DNA]</scope>
    <source>
        <tissue evidence="2">Leaves</tissue>
    </source>
</reference>
<dbReference type="Proteomes" id="UP001341840">
    <property type="component" value="Unassembled WGS sequence"/>
</dbReference>
<evidence type="ECO:0000313" key="2">
    <source>
        <dbReference type="EMBL" id="MED6139883.1"/>
    </source>
</evidence>
<feature type="region of interest" description="Disordered" evidence="1">
    <location>
        <begin position="108"/>
        <end position="139"/>
    </location>
</feature>
<feature type="compositionally biased region" description="Basic residues" evidence="1">
    <location>
        <begin position="37"/>
        <end position="47"/>
    </location>
</feature>
<evidence type="ECO:0000313" key="3">
    <source>
        <dbReference type="Proteomes" id="UP001341840"/>
    </source>
</evidence>
<proteinExistence type="predicted"/>
<name>A0ABU6SVY2_9FABA</name>
<dbReference type="EMBL" id="JASCZI010061998">
    <property type="protein sequence ID" value="MED6139883.1"/>
    <property type="molecule type" value="Genomic_DNA"/>
</dbReference>
<feature type="region of interest" description="Disordered" evidence="1">
    <location>
        <begin position="32"/>
        <end position="58"/>
    </location>
</feature>